<comment type="similarity">
    <text evidence="2 12">Belongs to the GHMP kinase family. Homoserine kinase subfamily.</text>
</comment>
<dbReference type="InterPro" id="IPR000870">
    <property type="entry name" value="Homoserine_kinase"/>
</dbReference>
<evidence type="ECO:0000256" key="3">
    <source>
        <dbReference type="ARBA" id="ARBA00012078"/>
    </source>
</evidence>
<evidence type="ECO:0000256" key="1">
    <source>
        <dbReference type="ARBA" id="ARBA00005015"/>
    </source>
</evidence>
<keyword evidence="9 12" id="KW-0418">Kinase</keyword>
<evidence type="ECO:0000256" key="11">
    <source>
        <dbReference type="ARBA" id="ARBA00049375"/>
    </source>
</evidence>
<evidence type="ECO:0000256" key="4">
    <source>
        <dbReference type="ARBA" id="ARBA00017858"/>
    </source>
</evidence>
<evidence type="ECO:0000256" key="10">
    <source>
        <dbReference type="ARBA" id="ARBA00022840"/>
    </source>
</evidence>
<dbReference type="PANTHER" id="PTHR20861:SF1">
    <property type="entry name" value="HOMOSERINE KINASE"/>
    <property type="match status" value="1"/>
</dbReference>
<protein>
    <recommendedName>
        <fullName evidence="4 12">Homoserine kinase</fullName>
        <shortName evidence="12">HK</shortName>
        <shortName evidence="12">HSK</shortName>
        <ecNumber evidence="3 12">2.7.1.39</ecNumber>
    </recommendedName>
</protein>
<dbReference type="GO" id="GO:0005737">
    <property type="term" value="C:cytoplasm"/>
    <property type="evidence" value="ECO:0007669"/>
    <property type="project" value="UniProtKB-SubCell"/>
</dbReference>
<comment type="catalytic activity">
    <reaction evidence="11 12">
        <text>L-homoserine + ATP = O-phospho-L-homoserine + ADP + H(+)</text>
        <dbReference type="Rhea" id="RHEA:13985"/>
        <dbReference type="ChEBI" id="CHEBI:15378"/>
        <dbReference type="ChEBI" id="CHEBI:30616"/>
        <dbReference type="ChEBI" id="CHEBI:57476"/>
        <dbReference type="ChEBI" id="CHEBI:57590"/>
        <dbReference type="ChEBI" id="CHEBI:456216"/>
        <dbReference type="EC" id="2.7.1.39"/>
    </reaction>
</comment>
<keyword evidence="8 12" id="KW-0547">Nucleotide-binding</keyword>
<dbReference type="SUPFAM" id="SSF55060">
    <property type="entry name" value="GHMP Kinase, C-terminal domain"/>
    <property type="match status" value="1"/>
</dbReference>
<dbReference type="InterPro" id="IPR020568">
    <property type="entry name" value="Ribosomal_Su5_D2-typ_SF"/>
</dbReference>
<comment type="subcellular location">
    <subcellularLocation>
        <location evidence="12">Cytoplasm</location>
    </subcellularLocation>
</comment>
<dbReference type="GO" id="GO:0004413">
    <property type="term" value="F:homoserine kinase activity"/>
    <property type="evidence" value="ECO:0007669"/>
    <property type="project" value="UniProtKB-UniRule"/>
</dbReference>
<keyword evidence="12" id="KW-0963">Cytoplasm</keyword>
<dbReference type="EC" id="2.7.1.39" evidence="3 12"/>
<dbReference type="HAMAP" id="MF_00384">
    <property type="entry name" value="Homoser_kinase"/>
    <property type="match status" value="1"/>
</dbReference>
<keyword evidence="10 12" id="KW-0067">ATP-binding</keyword>
<organism evidence="15">
    <name type="scientific">uncultured Sulfurovum sp</name>
    <dbReference type="NCBI Taxonomy" id="269237"/>
    <lineage>
        <taxon>Bacteria</taxon>
        <taxon>Pseudomonadati</taxon>
        <taxon>Campylobacterota</taxon>
        <taxon>Epsilonproteobacteria</taxon>
        <taxon>Campylobacterales</taxon>
        <taxon>Sulfurovaceae</taxon>
        <taxon>Sulfurovum</taxon>
        <taxon>environmental samples</taxon>
    </lineage>
</organism>
<dbReference type="SUPFAM" id="SSF54211">
    <property type="entry name" value="Ribosomal protein S5 domain 2-like"/>
    <property type="match status" value="1"/>
</dbReference>
<sequence length="298" mass="33339">MFVSVPATSANLGPGFDTLGLAINFRNEVSIKPSRFFSVSTRGEGAENPHIRKNILFMNIFNKQFGKIKGYKEGEKRENFRFEFTNRIPISRGLGSSSAVITAALTSAYVAAGERYSKRKLLNLALEYEPHPDNITPAVMGGFNVACIEDKKVYSKKRKVPEYLRAVIVVPNKTISTAKSRTVLPDLYRTEEMVYSLSRSSFMTALFMTESWDLLKIASKDMIHQTRRMKQLPDLFEIQKIALSNGALMSTLSGSGSTFFSLCYADDSAKIHKALAAKFPKFRVYTKTLDNYGVTSKS</sequence>
<feature type="domain" description="GHMP kinase N-terminal" evidence="13">
    <location>
        <begin position="74"/>
        <end position="142"/>
    </location>
</feature>
<evidence type="ECO:0000259" key="14">
    <source>
        <dbReference type="Pfam" id="PF08544"/>
    </source>
</evidence>
<dbReference type="GO" id="GO:0005524">
    <property type="term" value="F:ATP binding"/>
    <property type="evidence" value="ECO:0007669"/>
    <property type="project" value="UniProtKB-UniRule"/>
</dbReference>
<dbReference type="UniPathway" id="UPA00050">
    <property type="reaction ID" value="UER00064"/>
</dbReference>
<gene>
    <name evidence="12" type="primary">thrB</name>
    <name evidence="15" type="ORF">HELGO_WM29465</name>
</gene>
<dbReference type="Pfam" id="PF08544">
    <property type="entry name" value="GHMP_kinases_C"/>
    <property type="match status" value="1"/>
</dbReference>
<accession>A0A6S6S8U0</accession>
<dbReference type="GO" id="GO:0009088">
    <property type="term" value="P:threonine biosynthetic process"/>
    <property type="evidence" value="ECO:0007669"/>
    <property type="project" value="UniProtKB-UniRule"/>
</dbReference>
<evidence type="ECO:0000256" key="7">
    <source>
        <dbReference type="ARBA" id="ARBA00022697"/>
    </source>
</evidence>
<dbReference type="PROSITE" id="PS00627">
    <property type="entry name" value="GHMP_KINASES_ATP"/>
    <property type="match status" value="1"/>
</dbReference>
<dbReference type="InterPro" id="IPR006203">
    <property type="entry name" value="GHMP_knse_ATP-bd_CS"/>
</dbReference>
<dbReference type="PRINTS" id="PR00958">
    <property type="entry name" value="HOMSERKINASE"/>
</dbReference>
<dbReference type="NCBIfam" id="TIGR00191">
    <property type="entry name" value="thrB"/>
    <property type="match status" value="1"/>
</dbReference>
<dbReference type="PANTHER" id="PTHR20861">
    <property type="entry name" value="HOMOSERINE/4-DIPHOSPHOCYTIDYL-2-C-METHYL-D-ERYTHRITOL KINASE"/>
    <property type="match status" value="1"/>
</dbReference>
<evidence type="ECO:0000313" key="15">
    <source>
        <dbReference type="EMBL" id="CAA6799053.1"/>
    </source>
</evidence>
<evidence type="ECO:0000256" key="12">
    <source>
        <dbReference type="HAMAP-Rule" id="MF_00384"/>
    </source>
</evidence>
<name>A0A6S6S8U0_9BACT</name>
<dbReference type="InterPro" id="IPR014721">
    <property type="entry name" value="Ribsml_uS5_D2-typ_fold_subgr"/>
</dbReference>
<evidence type="ECO:0000256" key="8">
    <source>
        <dbReference type="ARBA" id="ARBA00022741"/>
    </source>
</evidence>
<evidence type="ECO:0000256" key="2">
    <source>
        <dbReference type="ARBA" id="ARBA00007370"/>
    </source>
</evidence>
<dbReference type="AlphaFoldDB" id="A0A6S6S8U0"/>
<keyword evidence="5 12" id="KW-0028">Amino-acid biosynthesis</keyword>
<dbReference type="EMBL" id="CACVAR010000028">
    <property type="protein sequence ID" value="CAA6799053.1"/>
    <property type="molecule type" value="Genomic_DNA"/>
</dbReference>
<dbReference type="PIRSF" id="PIRSF000676">
    <property type="entry name" value="Homoser_kin"/>
    <property type="match status" value="1"/>
</dbReference>
<keyword evidence="7 12" id="KW-0791">Threonine biosynthesis</keyword>
<dbReference type="InterPro" id="IPR013750">
    <property type="entry name" value="GHMP_kinase_C_dom"/>
</dbReference>
<dbReference type="Pfam" id="PF00288">
    <property type="entry name" value="GHMP_kinases_N"/>
    <property type="match status" value="1"/>
</dbReference>
<comment type="function">
    <text evidence="12">Catalyzes the ATP-dependent phosphorylation of L-homoserine to L-homoserine phosphate.</text>
</comment>
<keyword evidence="6 12" id="KW-0808">Transferase</keyword>
<dbReference type="Gene3D" id="3.30.230.10">
    <property type="match status" value="1"/>
</dbReference>
<evidence type="ECO:0000256" key="6">
    <source>
        <dbReference type="ARBA" id="ARBA00022679"/>
    </source>
</evidence>
<dbReference type="Gene3D" id="3.30.70.890">
    <property type="entry name" value="GHMP kinase, C-terminal domain"/>
    <property type="match status" value="1"/>
</dbReference>
<evidence type="ECO:0000256" key="9">
    <source>
        <dbReference type="ARBA" id="ARBA00022777"/>
    </source>
</evidence>
<feature type="binding site" evidence="12">
    <location>
        <begin position="89"/>
        <end position="99"/>
    </location>
    <ligand>
        <name>ATP</name>
        <dbReference type="ChEBI" id="CHEBI:30616"/>
    </ligand>
</feature>
<evidence type="ECO:0000259" key="13">
    <source>
        <dbReference type="Pfam" id="PF00288"/>
    </source>
</evidence>
<comment type="pathway">
    <text evidence="1 12">Amino-acid biosynthesis; L-threonine biosynthesis; L-threonine from L-aspartate: step 4/5.</text>
</comment>
<feature type="domain" description="GHMP kinase C-terminal" evidence="14">
    <location>
        <begin position="209"/>
        <end position="280"/>
    </location>
</feature>
<proteinExistence type="inferred from homology"/>
<evidence type="ECO:0000256" key="5">
    <source>
        <dbReference type="ARBA" id="ARBA00022605"/>
    </source>
</evidence>
<dbReference type="InterPro" id="IPR006204">
    <property type="entry name" value="GHMP_kinase_N_dom"/>
</dbReference>
<dbReference type="InterPro" id="IPR036554">
    <property type="entry name" value="GHMP_kinase_C_sf"/>
</dbReference>
<reference evidence="15" key="1">
    <citation type="submission" date="2020-01" db="EMBL/GenBank/DDBJ databases">
        <authorList>
            <person name="Meier V. D."/>
            <person name="Meier V D."/>
        </authorList>
    </citation>
    <scope>NUCLEOTIDE SEQUENCE</scope>
    <source>
        <strain evidence="15">HLG_WM_MAG_03</strain>
    </source>
</reference>